<organism evidence="1">
    <name type="scientific">Cucumis melo</name>
    <name type="common">Muskmelon</name>
    <dbReference type="NCBI Taxonomy" id="3656"/>
    <lineage>
        <taxon>Eukaryota</taxon>
        <taxon>Viridiplantae</taxon>
        <taxon>Streptophyta</taxon>
        <taxon>Embryophyta</taxon>
        <taxon>Tracheophyta</taxon>
        <taxon>Spermatophyta</taxon>
        <taxon>Magnoliopsida</taxon>
        <taxon>eudicotyledons</taxon>
        <taxon>Gunneridae</taxon>
        <taxon>Pentapetalae</taxon>
        <taxon>rosids</taxon>
        <taxon>fabids</taxon>
        <taxon>Cucurbitales</taxon>
        <taxon>Cucurbitaceae</taxon>
        <taxon>Benincaseae</taxon>
        <taxon>Cucumis</taxon>
    </lineage>
</organism>
<dbReference type="Gramene" id="MELO3C031567.2.1">
    <property type="protein sequence ID" value="MELO3C031567.2.1"/>
    <property type="gene ID" value="MELO3C031567.2"/>
</dbReference>
<dbReference type="EnsemblPlants" id="MELO3C031567.2.1">
    <property type="protein sequence ID" value="MELO3C031567.2.1"/>
    <property type="gene ID" value="MELO3C031567.2"/>
</dbReference>
<protein>
    <submittedName>
        <fullName evidence="1">Uncharacterized protein</fullName>
    </submittedName>
</protein>
<accession>A0A9I9EBP1</accession>
<proteinExistence type="predicted"/>
<dbReference type="AlphaFoldDB" id="A0A9I9EBP1"/>
<evidence type="ECO:0000313" key="1">
    <source>
        <dbReference type="EnsemblPlants" id="MELO3C031567.2.1"/>
    </source>
</evidence>
<reference evidence="1" key="1">
    <citation type="submission" date="2023-03" db="UniProtKB">
        <authorList>
            <consortium name="EnsemblPlants"/>
        </authorList>
    </citation>
    <scope>IDENTIFICATION</scope>
</reference>
<sequence>MELLPPTVFLFGSSMESGSTKLGKGKRKLGKAAVNCQQLEESAKTLQDVEEGYNGVEYRSAGCTEEYSVIE</sequence>
<name>A0A9I9EBP1_CUCME</name>